<name>A0A165C7P0_EXIGL</name>
<dbReference type="STRING" id="1314781.A0A165C7P0"/>
<dbReference type="InParanoid" id="A0A165C7P0"/>
<evidence type="ECO:0000313" key="2">
    <source>
        <dbReference type="EMBL" id="KZV81971.1"/>
    </source>
</evidence>
<gene>
    <name evidence="2" type="ORF">EXIGLDRAFT_844145</name>
</gene>
<reference evidence="2 3" key="1">
    <citation type="journal article" date="2016" name="Mol. Biol. Evol.">
        <title>Comparative Genomics of Early-Diverging Mushroom-Forming Fungi Provides Insights into the Origins of Lignocellulose Decay Capabilities.</title>
        <authorList>
            <person name="Nagy L.G."/>
            <person name="Riley R."/>
            <person name="Tritt A."/>
            <person name="Adam C."/>
            <person name="Daum C."/>
            <person name="Floudas D."/>
            <person name="Sun H."/>
            <person name="Yadav J.S."/>
            <person name="Pangilinan J."/>
            <person name="Larsson K.H."/>
            <person name="Matsuura K."/>
            <person name="Barry K."/>
            <person name="Labutti K."/>
            <person name="Kuo R."/>
            <person name="Ohm R.A."/>
            <person name="Bhattacharya S.S."/>
            <person name="Shirouzu T."/>
            <person name="Yoshinaga Y."/>
            <person name="Martin F.M."/>
            <person name="Grigoriev I.V."/>
            <person name="Hibbett D.S."/>
        </authorList>
    </citation>
    <scope>NUCLEOTIDE SEQUENCE [LARGE SCALE GENOMIC DNA]</scope>
    <source>
        <strain evidence="2 3">HHB12029</strain>
    </source>
</reference>
<feature type="region of interest" description="Disordered" evidence="1">
    <location>
        <begin position="190"/>
        <end position="218"/>
    </location>
</feature>
<accession>A0A165C7P0</accession>
<evidence type="ECO:0000256" key="1">
    <source>
        <dbReference type="SAM" id="MobiDB-lite"/>
    </source>
</evidence>
<dbReference type="EMBL" id="KV426354">
    <property type="protein sequence ID" value="KZV81971.1"/>
    <property type="molecule type" value="Genomic_DNA"/>
</dbReference>
<organism evidence="2 3">
    <name type="scientific">Exidia glandulosa HHB12029</name>
    <dbReference type="NCBI Taxonomy" id="1314781"/>
    <lineage>
        <taxon>Eukaryota</taxon>
        <taxon>Fungi</taxon>
        <taxon>Dikarya</taxon>
        <taxon>Basidiomycota</taxon>
        <taxon>Agaricomycotina</taxon>
        <taxon>Agaricomycetes</taxon>
        <taxon>Auriculariales</taxon>
        <taxon>Exidiaceae</taxon>
        <taxon>Exidia</taxon>
    </lineage>
</organism>
<proteinExistence type="predicted"/>
<dbReference type="AlphaFoldDB" id="A0A165C7P0"/>
<protein>
    <submittedName>
        <fullName evidence="2">Uncharacterized protein</fullName>
    </submittedName>
</protein>
<dbReference type="Proteomes" id="UP000077266">
    <property type="component" value="Unassembled WGS sequence"/>
</dbReference>
<keyword evidence="3" id="KW-1185">Reference proteome</keyword>
<evidence type="ECO:0000313" key="3">
    <source>
        <dbReference type="Proteomes" id="UP000077266"/>
    </source>
</evidence>
<sequence>MPVIEHPNLATAGVRSGTFVIIKIDPLASVAALEDEQATREAAALNPTKVLALYDTPINPEYSALANGLQINAAFRLAGFGPPPAPYSAAIIPVYPTPATENGRAPLCPSPPLSWDDCYVYTQERVTGTVRRIYDDAQQRSMTTIPEFRAVKMAILSDNRHYRQLLQEQAAAAAAVAQEPVRVAPIRDPTPQTVNHPVNAPAPAPTNPVLATDDPTVPKNDAEAFLNLYQTDDTPRMR</sequence>
<feature type="non-terminal residue" evidence="2">
    <location>
        <position position="238"/>
    </location>
</feature>